<accession>A0AAJ2BZZ5</accession>
<dbReference type="Proteomes" id="UP001253458">
    <property type="component" value="Unassembled WGS sequence"/>
</dbReference>
<sequence length="306" mass="34131">MSADDFTYGMGFLPPMAITSANMTTNVPASTLGPYVPATSYALNAEIMDPATRIIWRSMLAGNQGNDPLTTTGKWQNRGVENRLRMFDSSLGTTTENPDLIECVVTPGKVVTDVWLMVPASHTVQVLMNDPVEGLVFDSEEVLMLRPSGNSHWGYFFHPIERETKVHISGMPAYTQATITIRIRNPGAVAKCTEAVMGRALWLGHAQWRPSISFDDWSQKTRDEWGGWVANQGAYSDRLKLQVLVRGTQYERTRNLILPYRAKPVVWFGARGFNVMTTYGYVTGFEQVLVNHGISDCNMTIEGLEQ</sequence>
<comment type="caution">
    <text evidence="1">The sequence shown here is derived from an EMBL/GenBank/DDBJ whole genome shotgun (WGS) entry which is preliminary data.</text>
</comment>
<evidence type="ECO:0000313" key="2">
    <source>
        <dbReference type="EMBL" id="MDR6838694.1"/>
    </source>
</evidence>
<proteinExistence type="predicted"/>
<evidence type="ECO:0000313" key="1">
    <source>
        <dbReference type="EMBL" id="MDR6767472.1"/>
    </source>
</evidence>
<dbReference type="RefSeq" id="WP_209819956.1">
    <property type="nucleotide sequence ID" value="NZ_JAVDTL010000004.1"/>
</dbReference>
<name>A0AAJ2BZZ5_ACIDE</name>
<protein>
    <submittedName>
        <fullName evidence="1">Uncharacterized protein</fullName>
    </submittedName>
</protein>
<organism evidence="1 4">
    <name type="scientific">Acidovorax delafieldii</name>
    <name type="common">Pseudomonas delafieldii</name>
    <dbReference type="NCBI Taxonomy" id="47920"/>
    <lineage>
        <taxon>Bacteria</taxon>
        <taxon>Pseudomonadati</taxon>
        <taxon>Pseudomonadota</taxon>
        <taxon>Betaproteobacteria</taxon>
        <taxon>Burkholderiales</taxon>
        <taxon>Comamonadaceae</taxon>
        <taxon>Acidovorax</taxon>
    </lineage>
</organism>
<dbReference type="Proteomes" id="UP001249076">
    <property type="component" value="Unassembled WGS sequence"/>
</dbReference>
<dbReference type="EMBL" id="JAVDTL010000004">
    <property type="protein sequence ID" value="MDR6767472.1"/>
    <property type="molecule type" value="Genomic_DNA"/>
</dbReference>
<reference evidence="1 3" key="1">
    <citation type="submission" date="2023-07" db="EMBL/GenBank/DDBJ databases">
        <title>Sorghum-associated microbial communities from plants grown in Nebraska, USA.</title>
        <authorList>
            <person name="Schachtman D."/>
        </authorList>
    </citation>
    <scope>NUCLEOTIDE SEQUENCE</scope>
    <source>
        <strain evidence="2 3">BE105</strain>
        <strain evidence="1">BE69</strain>
    </source>
</reference>
<dbReference type="AlphaFoldDB" id="A0AAJ2BZZ5"/>
<evidence type="ECO:0000313" key="3">
    <source>
        <dbReference type="Proteomes" id="UP001249076"/>
    </source>
</evidence>
<gene>
    <name evidence="1" type="ORF">J2W88_002753</name>
    <name evidence="2" type="ORF">J2W93_003541</name>
</gene>
<evidence type="ECO:0000313" key="4">
    <source>
        <dbReference type="Proteomes" id="UP001253458"/>
    </source>
</evidence>
<keyword evidence="3" id="KW-1185">Reference proteome</keyword>
<dbReference type="EMBL" id="JAVDTS010000005">
    <property type="protein sequence ID" value="MDR6838694.1"/>
    <property type="molecule type" value="Genomic_DNA"/>
</dbReference>